<evidence type="ECO:0000256" key="1">
    <source>
        <dbReference type="ARBA" id="ARBA00022598"/>
    </source>
</evidence>
<dbReference type="PANTHER" id="PTHR23090:SF9">
    <property type="entry name" value="GLUTAMINE-DEPENDENT NAD(+) SYNTHETASE"/>
    <property type="match status" value="1"/>
</dbReference>
<evidence type="ECO:0000313" key="3">
    <source>
        <dbReference type="EMBL" id="SVB16212.1"/>
    </source>
</evidence>
<name>A0A382BS01_9ZZZZ</name>
<sequence>MSEKLSILIAQTNPTVGDIDHNKNIVLEIIDKNHNVDLIIFSELMLTGYPPEDLVLKTAFKDKFMQALEEINAFLKNKNCTVILGMPWDEEGRLYNAAIVLQNGSIVYKHFKNALPNYGVFDEKRIFLHGEDVG</sequence>
<dbReference type="AlphaFoldDB" id="A0A382BS01"/>
<dbReference type="PANTHER" id="PTHR23090">
    <property type="entry name" value="NH 3 /GLUTAMINE-DEPENDENT NAD + SYNTHETASE"/>
    <property type="match status" value="1"/>
</dbReference>
<dbReference type="PROSITE" id="PS50263">
    <property type="entry name" value="CN_HYDROLASE"/>
    <property type="match status" value="1"/>
</dbReference>
<dbReference type="EMBL" id="UINC01030958">
    <property type="protein sequence ID" value="SVB16212.1"/>
    <property type="molecule type" value="Genomic_DNA"/>
</dbReference>
<dbReference type="Pfam" id="PF00795">
    <property type="entry name" value="CN_hydrolase"/>
    <property type="match status" value="1"/>
</dbReference>
<dbReference type="Gene3D" id="3.60.110.10">
    <property type="entry name" value="Carbon-nitrogen hydrolase"/>
    <property type="match status" value="1"/>
</dbReference>
<feature type="domain" description="CN hydrolase" evidence="2">
    <location>
        <begin position="5"/>
        <end position="134"/>
    </location>
</feature>
<dbReference type="GO" id="GO:0005737">
    <property type="term" value="C:cytoplasm"/>
    <property type="evidence" value="ECO:0007669"/>
    <property type="project" value="InterPro"/>
</dbReference>
<protein>
    <recommendedName>
        <fullName evidence="2">CN hydrolase domain-containing protein</fullName>
    </recommendedName>
</protein>
<dbReference type="SUPFAM" id="SSF56317">
    <property type="entry name" value="Carbon-nitrogen hydrolase"/>
    <property type="match status" value="1"/>
</dbReference>
<dbReference type="GO" id="GO:0004359">
    <property type="term" value="F:glutaminase activity"/>
    <property type="evidence" value="ECO:0007669"/>
    <property type="project" value="InterPro"/>
</dbReference>
<dbReference type="InterPro" id="IPR003694">
    <property type="entry name" value="NAD_synthase"/>
</dbReference>
<dbReference type="GO" id="GO:0009435">
    <property type="term" value="P:NAD+ biosynthetic process"/>
    <property type="evidence" value="ECO:0007669"/>
    <property type="project" value="InterPro"/>
</dbReference>
<reference evidence="3" key="1">
    <citation type="submission" date="2018-05" db="EMBL/GenBank/DDBJ databases">
        <authorList>
            <person name="Lanie J.A."/>
            <person name="Ng W.-L."/>
            <person name="Kazmierczak K.M."/>
            <person name="Andrzejewski T.M."/>
            <person name="Davidsen T.M."/>
            <person name="Wayne K.J."/>
            <person name="Tettelin H."/>
            <person name="Glass J.I."/>
            <person name="Rusch D."/>
            <person name="Podicherti R."/>
            <person name="Tsui H.-C.T."/>
            <person name="Winkler M.E."/>
        </authorList>
    </citation>
    <scope>NUCLEOTIDE SEQUENCE</scope>
</reference>
<proteinExistence type="predicted"/>
<keyword evidence="1" id="KW-0436">Ligase</keyword>
<gene>
    <name evidence="3" type="ORF">METZ01_LOCUS169066</name>
</gene>
<feature type="non-terminal residue" evidence="3">
    <location>
        <position position="134"/>
    </location>
</feature>
<evidence type="ECO:0000259" key="2">
    <source>
        <dbReference type="PROSITE" id="PS50263"/>
    </source>
</evidence>
<dbReference type="InterPro" id="IPR036526">
    <property type="entry name" value="C-N_Hydrolase_sf"/>
</dbReference>
<dbReference type="InterPro" id="IPR003010">
    <property type="entry name" value="C-N_Hydrolase"/>
</dbReference>
<accession>A0A382BS01</accession>
<dbReference type="CDD" id="cd07570">
    <property type="entry name" value="GAT_Gln-NAD-synth"/>
    <property type="match status" value="1"/>
</dbReference>
<dbReference type="GO" id="GO:0003952">
    <property type="term" value="F:NAD+ synthase (glutamine-hydrolyzing) activity"/>
    <property type="evidence" value="ECO:0007669"/>
    <property type="project" value="InterPro"/>
</dbReference>
<organism evidence="3">
    <name type="scientific">marine metagenome</name>
    <dbReference type="NCBI Taxonomy" id="408172"/>
    <lineage>
        <taxon>unclassified sequences</taxon>
        <taxon>metagenomes</taxon>
        <taxon>ecological metagenomes</taxon>
    </lineage>
</organism>